<dbReference type="GO" id="GO:0045259">
    <property type="term" value="C:proton-transporting ATP synthase complex"/>
    <property type="evidence" value="ECO:0007669"/>
    <property type="project" value="UniProtKB-KW"/>
</dbReference>
<evidence type="ECO:0000256" key="2">
    <source>
        <dbReference type="ARBA" id="ARBA00022448"/>
    </source>
</evidence>
<dbReference type="InterPro" id="IPR002146">
    <property type="entry name" value="ATP_synth_b/b'su_bac/chlpt"/>
</dbReference>
<dbReference type="PANTHER" id="PTHR34264:SF3">
    <property type="entry name" value="ATP SYNTHASE SUBUNIT B, CHLOROPLASTIC"/>
    <property type="match status" value="1"/>
</dbReference>
<keyword evidence="6 11" id="KW-1133">Transmembrane helix</keyword>
<dbReference type="EMBL" id="MK518353">
    <property type="protein sequence ID" value="QDR24632.1"/>
    <property type="molecule type" value="Genomic_DNA"/>
</dbReference>
<dbReference type="GeneID" id="41657520"/>
<evidence type="ECO:0000256" key="9">
    <source>
        <dbReference type="ARBA" id="ARBA00023310"/>
    </source>
</evidence>
<protein>
    <recommendedName>
        <fullName evidence="11">ATP synthase subunit b, chloroplastic</fullName>
    </recommendedName>
    <alternativeName>
        <fullName evidence="11">ATP synthase F(0) sector subunit b</fullName>
    </alternativeName>
    <alternativeName>
        <fullName evidence="11">ATPase subunit I</fullName>
    </alternativeName>
</protein>
<proteinExistence type="inferred from homology"/>
<organism evidence="14">
    <name type="scientific">Pseudopedinella elastica</name>
    <dbReference type="NCBI Taxonomy" id="35684"/>
    <lineage>
        <taxon>Eukaryota</taxon>
        <taxon>Sar</taxon>
        <taxon>Stramenopiles</taxon>
        <taxon>Ochrophyta</taxon>
        <taxon>Dictyochophyceae</taxon>
        <taxon>Pedinellales</taxon>
        <taxon>Pseudopedinella</taxon>
    </lineage>
</organism>
<evidence type="ECO:0000256" key="8">
    <source>
        <dbReference type="ARBA" id="ARBA00023136"/>
    </source>
</evidence>
<feature type="coiled-coil region" evidence="13">
    <location>
        <begin position="60"/>
        <end position="113"/>
    </location>
</feature>
<evidence type="ECO:0000256" key="13">
    <source>
        <dbReference type="SAM" id="Coils"/>
    </source>
</evidence>
<dbReference type="Pfam" id="PF00430">
    <property type="entry name" value="ATP-synt_B"/>
    <property type="match status" value="1"/>
</dbReference>
<keyword evidence="14" id="KW-0150">Chloroplast</keyword>
<comment type="subunit">
    <text evidence="11">F-type ATPases have 2 components, F(1) - the catalytic core - and F(0) - the membrane proton channel. F(1) has five subunits: alpha(3), beta(3), gamma(1), delta(1), epsilon(1). F(0) has four main subunits: a(1), b(1), b'(1) and c(10-14). The alpha and beta chains form an alternating ring which encloses part of the gamma chain. F(1) is attached to F(0) by a central stalk formed by the gamma and epsilon chains, while a peripheral stalk is formed by the delta, b and b' chains.</text>
</comment>
<keyword evidence="7 11" id="KW-0406">Ion transport</keyword>
<dbReference type="GO" id="GO:0046933">
    <property type="term" value="F:proton-transporting ATP synthase activity, rotational mechanism"/>
    <property type="evidence" value="ECO:0007669"/>
    <property type="project" value="UniProtKB-UniRule"/>
</dbReference>
<evidence type="ECO:0000256" key="5">
    <source>
        <dbReference type="ARBA" id="ARBA00022781"/>
    </source>
</evidence>
<evidence type="ECO:0000256" key="4">
    <source>
        <dbReference type="ARBA" id="ARBA00022692"/>
    </source>
</evidence>
<geneLocation type="chloroplast" evidence="14"/>
<keyword evidence="3 11" id="KW-0138">CF(0)</keyword>
<evidence type="ECO:0000256" key="6">
    <source>
        <dbReference type="ARBA" id="ARBA00022989"/>
    </source>
</evidence>
<evidence type="ECO:0000256" key="7">
    <source>
        <dbReference type="ARBA" id="ARBA00023065"/>
    </source>
</evidence>
<sequence>MEILAQTTNLIASGSFGLNTDILETGLINNLILLGGLYVFLGNALSESLEQRQTEIINGVEDSERRLNEATSRLAEAEKQLSQARVIVDEIKKETQLTKAKLLTSDYEKAQEEVTRRFNVATTTLKNRERLILSEIKQNISLLALKQVVSTIEKQTGLEQEQIAYMQQSIQLVGSSGD</sequence>
<dbReference type="PANTHER" id="PTHR34264">
    <property type="entry name" value="ATP SYNTHASE SUBUNIT B, CHLOROPLASTIC"/>
    <property type="match status" value="1"/>
</dbReference>
<name>A0A516ZA86_9STRA</name>
<comment type="function">
    <text evidence="10 11">F(1)F(0) ATP synthase produces ATP from ADP in the presence of a proton or sodium gradient. F-type ATPases consist of two structural domains, F(1) containing the extramembraneous catalytic core and F(0) containing the membrane proton channel, linked together by a central stalk and a peripheral stalk. During catalysis, ATP synthesis in the catalytic domain of F(1) is coupled via a rotary mechanism of the central stalk subunits to proton translocation.</text>
</comment>
<dbReference type="HAMAP" id="MF_01398">
    <property type="entry name" value="ATP_synth_b_bprime"/>
    <property type="match status" value="1"/>
</dbReference>
<accession>A0A516ZA86</accession>
<keyword evidence="5 11" id="KW-0375">Hydrogen ion transport</keyword>
<comment type="subcellular location">
    <subcellularLocation>
        <location evidence="1">Membrane</location>
        <topology evidence="1">Single-pass membrane protein</topology>
    </subcellularLocation>
    <subcellularLocation>
        <location evidence="11">Plastid</location>
        <location evidence="11">Chloroplast thylakoid membrane</location>
        <topology evidence="11">Single-pass membrane protein</topology>
    </subcellularLocation>
</comment>
<comment type="similarity">
    <text evidence="11 12">Belongs to the ATPase B chain family.</text>
</comment>
<comment type="miscellaneous">
    <text evidence="11">In plastids the F-type ATPase is also known as CF(1)CF(0).</text>
</comment>
<keyword evidence="4 11" id="KW-0812">Transmembrane</keyword>
<dbReference type="AlphaFoldDB" id="A0A516ZA86"/>
<evidence type="ECO:0000256" key="1">
    <source>
        <dbReference type="ARBA" id="ARBA00004167"/>
    </source>
</evidence>
<dbReference type="GO" id="GO:0009535">
    <property type="term" value="C:chloroplast thylakoid membrane"/>
    <property type="evidence" value="ECO:0007669"/>
    <property type="project" value="UniProtKB-SubCell"/>
</dbReference>
<evidence type="ECO:0000256" key="3">
    <source>
        <dbReference type="ARBA" id="ARBA00022547"/>
    </source>
</evidence>
<gene>
    <name evidence="11 14" type="primary">atpF</name>
</gene>
<evidence type="ECO:0000256" key="12">
    <source>
        <dbReference type="RuleBase" id="RU003848"/>
    </source>
</evidence>
<keyword evidence="2 11" id="KW-0813">Transport</keyword>
<comment type="function">
    <text evidence="11">Component of the F(0) channel, it forms part of the peripheral stalk, linking F(1) to F(0).</text>
</comment>
<keyword evidence="13" id="KW-0175">Coiled coil</keyword>
<evidence type="ECO:0000256" key="11">
    <source>
        <dbReference type="HAMAP-Rule" id="MF_01398"/>
    </source>
</evidence>
<evidence type="ECO:0000313" key="14">
    <source>
        <dbReference type="EMBL" id="QDR24632.1"/>
    </source>
</evidence>
<reference evidence="14" key="1">
    <citation type="journal article" date="2019" name="J. Phycol.">
        <title>Dictyochophyceae plastid genomes reveal unusual variability of their organization.</title>
        <authorList>
            <person name="Han K.Y."/>
            <person name="Maciszewski K."/>
            <person name="Graf L."/>
            <person name="Yang J.H."/>
            <person name="Andersen R.A."/>
            <person name="Karnkowska A."/>
            <person name="Yoon H.S."/>
        </authorList>
    </citation>
    <scope>NUCLEOTIDE SEQUENCE</scope>
</reference>
<dbReference type="RefSeq" id="YP_009684546.1">
    <property type="nucleotide sequence ID" value="NC_044408.1"/>
</dbReference>
<dbReference type="CDD" id="cd06503">
    <property type="entry name" value="ATP-synt_Fo_b"/>
    <property type="match status" value="1"/>
</dbReference>
<keyword evidence="14" id="KW-0934">Plastid</keyword>
<keyword evidence="8 11" id="KW-0472">Membrane</keyword>
<keyword evidence="11" id="KW-0793">Thylakoid</keyword>
<keyword evidence="9 11" id="KW-0066">ATP synthesis</keyword>
<evidence type="ECO:0000256" key="10">
    <source>
        <dbReference type="ARBA" id="ARBA00025198"/>
    </source>
</evidence>